<feature type="binding site" description="axial binding residue" evidence="6">
    <location>
        <position position="137"/>
    </location>
    <ligand>
        <name>heme c</name>
        <dbReference type="ChEBI" id="CHEBI:61717"/>
    </ligand>
    <ligandPart>
        <name>Fe</name>
        <dbReference type="ChEBI" id="CHEBI:18248"/>
    </ligandPart>
</feature>
<dbReference type="InterPro" id="IPR002321">
    <property type="entry name" value="Cyt_c_II"/>
</dbReference>
<feature type="chain" id="PRO_5012981302" description="Cytochrome C" evidence="8">
    <location>
        <begin position="21"/>
        <end position="143"/>
    </location>
</feature>
<feature type="binding site" description="covalent" evidence="7">
    <location>
        <position position="133"/>
    </location>
    <ligand>
        <name>heme c</name>
        <dbReference type="ChEBI" id="CHEBI:61717"/>
    </ligand>
</feature>
<dbReference type="InterPro" id="IPR012127">
    <property type="entry name" value="Cyt_c_prime"/>
</dbReference>
<dbReference type="PIRSF" id="PIRSF000027">
    <property type="entry name" value="Cytc_c_prime"/>
    <property type="match status" value="1"/>
</dbReference>
<proteinExistence type="predicted"/>
<dbReference type="GO" id="GO:0022900">
    <property type="term" value="P:electron transport chain"/>
    <property type="evidence" value="ECO:0007669"/>
    <property type="project" value="InterPro"/>
</dbReference>
<evidence type="ECO:0000313" key="9">
    <source>
        <dbReference type="EMBL" id="OQW50044.1"/>
    </source>
</evidence>
<dbReference type="GO" id="GO:0020037">
    <property type="term" value="F:heme binding"/>
    <property type="evidence" value="ECO:0007669"/>
    <property type="project" value="InterPro"/>
</dbReference>
<keyword evidence="3 6" id="KW-0479">Metal-binding</keyword>
<dbReference type="GO" id="GO:0042597">
    <property type="term" value="C:periplasmic space"/>
    <property type="evidence" value="ECO:0007669"/>
    <property type="project" value="InterPro"/>
</dbReference>
<name>A0A1W9HRZ2_9HYPH</name>
<comment type="caution">
    <text evidence="9">The sequence shown here is derived from an EMBL/GenBank/DDBJ whole genome shotgun (WGS) entry which is preliminary data.</text>
</comment>
<dbReference type="GO" id="GO:0005506">
    <property type="term" value="F:iron ion binding"/>
    <property type="evidence" value="ECO:0007669"/>
    <property type="project" value="InterPro"/>
</dbReference>
<dbReference type="SUPFAM" id="SSF47175">
    <property type="entry name" value="Cytochromes"/>
    <property type="match status" value="1"/>
</dbReference>
<dbReference type="Gene3D" id="1.20.120.10">
    <property type="entry name" value="Cytochrome c/b562"/>
    <property type="match status" value="1"/>
</dbReference>
<keyword evidence="1" id="KW-0813">Transport</keyword>
<evidence type="ECO:0000256" key="6">
    <source>
        <dbReference type="PIRSR" id="PIRSR000027-1"/>
    </source>
</evidence>
<dbReference type="STRING" id="1827387.A4S15_01030"/>
<dbReference type="GO" id="GO:0009055">
    <property type="term" value="F:electron transfer activity"/>
    <property type="evidence" value="ECO:0007669"/>
    <property type="project" value="InterPro"/>
</dbReference>
<evidence type="ECO:0000256" key="3">
    <source>
        <dbReference type="ARBA" id="ARBA00022723"/>
    </source>
</evidence>
<feature type="signal peptide" evidence="8">
    <location>
        <begin position="1"/>
        <end position="20"/>
    </location>
</feature>
<feature type="binding site" description="covalent" evidence="7">
    <location>
        <position position="136"/>
    </location>
    <ligand>
        <name>heme c</name>
        <dbReference type="ChEBI" id="CHEBI:61717"/>
    </ligand>
</feature>
<dbReference type="Pfam" id="PF01322">
    <property type="entry name" value="Cytochrom_C_2"/>
    <property type="match status" value="1"/>
</dbReference>
<sequence length="143" mass="15181">MLRMISIVCALLLGASFVYAQSTAIAERKDILKGFGAAAREPGAMLKGEAAFDLAKVQNFLKVLQDGSPKLKALFPADSKSGGETKALPAIWDNQADFSGRFDKMAADAKAAAAAIKDEASFKTELPKVLGNCGGCHRQYRAQ</sequence>
<dbReference type="EMBL" id="LWDL01000027">
    <property type="protein sequence ID" value="OQW50044.1"/>
    <property type="molecule type" value="Genomic_DNA"/>
</dbReference>
<comment type="PTM">
    <text evidence="7">Binds 1 heme group per subunit.</text>
</comment>
<protein>
    <recommendedName>
        <fullName evidence="11">Cytochrome C</fullName>
    </recommendedName>
</protein>
<dbReference type="InterPro" id="IPR010980">
    <property type="entry name" value="Cyt_c/b562"/>
</dbReference>
<dbReference type="Proteomes" id="UP000192872">
    <property type="component" value="Unassembled WGS sequence"/>
</dbReference>
<keyword evidence="2 7" id="KW-0349">Heme</keyword>
<keyword evidence="5 6" id="KW-0408">Iron</keyword>
<keyword evidence="4" id="KW-0249">Electron transport</keyword>
<evidence type="ECO:0008006" key="11">
    <source>
        <dbReference type="Google" id="ProtNLM"/>
    </source>
</evidence>
<evidence type="ECO:0000256" key="4">
    <source>
        <dbReference type="ARBA" id="ARBA00022982"/>
    </source>
</evidence>
<evidence type="ECO:0000313" key="10">
    <source>
        <dbReference type="Proteomes" id="UP000192872"/>
    </source>
</evidence>
<evidence type="ECO:0000256" key="1">
    <source>
        <dbReference type="ARBA" id="ARBA00022448"/>
    </source>
</evidence>
<accession>A0A1W9HRZ2</accession>
<evidence type="ECO:0000256" key="7">
    <source>
        <dbReference type="PIRSR" id="PIRSR000027-2"/>
    </source>
</evidence>
<evidence type="ECO:0000256" key="5">
    <source>
        <dbReference type="ARBA" id="ARBA00023004"/>
    </source>
</evidence>
<reference evidence="9 10" key="1">
    <citation type="journal article" date="2017" name="Water Res.">
        <title>Comammox in drinking water systems.</title>
        <authorList>
            <person name="Wang Y."/>
            <person name="Ma L."/>
            <person name="Mao Y."/>
            <person name="Jiang X."/>
            <person name="Xia Y."/>
            <person name="Yu K."/>
            <person name="Li B."/>
            <person name="Zhang T."/>
        </authorList>
    </citation>
    <scope>NUCLEOTIDE SEQUENCE [LARGE SCALE GENOMIC DNA]</scope>
    <source>
        <strain evidence="9">SG_bin8</strain>
    </source>
</reference>
<dbReference type="PROSITE" id="PS51009">
    <property type="entry name" value="CYTCII"/>
    <property type="match status" value="1"/>
</dbReference>
<keyword evidence="8" id="KW-0732">Signal</keyword>
<dbReference type="RefSeq" id="WP_376801323.1">
    <property type="nucleotide sequence ID" value="NZ_DBNB01000021.1"/>
</dbReference>
<organism evidence="9 10">
    <name type="scientific">Candidatus Raskinella chloraquaticus</name>
    <dbReference type="NCBI Taxonomy" id="1951219"/>
    <lineage>
        <taxon>Bacteria</taxon>
        <taxon>Pseudomonadati</taxon>
        <taxon>Pseudomonadota</taxon>
        <taxon>Alphaproteobacteria</taxon>
        <taxon>Hyphomicrobiales</taxon>
        <taxon>Phreatobacteraceae</taxon>
        <taxon>Candidatus Raskinella</taxon>
    </lineage>
</organism>
<evidence type="ECO:0000256" key="8">
    <source>
        <dbReference type="SAM" id="SignalP"/>
    </source>
</evidence>
<gene>
    <name evidence="9" type="ORF">A4S15_01030</name>
</gene>
<evidence type="ECO:0000256" key="2">
    <source>
        <dbReference type="ARBA" id="ARBA00022617"/>
    </source>
</evidence>
<dbReference type="AlphaFoldDB" id="A0A1W9HRZ2"/>